<protein>
    <submittedName>
        <fullName evidence="4">Amidohydrolase family protein</fullName>
    </submittedName>
</protein>
<organism evidence="4 5">
    <name type="scientific">Sphingosinicella rhizophila</name>
    <dbReference type="NCBI Taxonomy" id="3050082"/>
    <lineage>
        <taxon>Bacteria</taxon>
        <taxon>Pseudomonadati</taxon>
        <taxon>Pseudomonadota</taxon>
        <taxon>Alphaproteobacteria</taxon>
        <taxon>Sphingomonadales</taxon>
        <taxon>Sphingosinicellaceae</taxon>
        <taxon>Sphingosinicella</taxon>
    </lineage>
</organism>
<keyword evidence="5" id="KW-1185">Reference proteome</keyword>
<feature type="signal peptide" evidence="2">
    <location>
        <begin position="1"/>
        <end position="24"/>
    </location>
</feature>
<comment type="caution">
    <text evidence="4">The sequence shown here is derived from an EMBL/GenBank/DDBJ whole genome shotgun (WGS) entry which is preliminary data.</text>
</comment>
<dbReference type="InterPro" id="IPR032466">
    <property type="entry name" value="Metal_Hydrolase"/>
</dbReference>
<dbReference type="PANTHER" id="PTHR21240">
    <property type="entry name" value="2-AMINO-3-CARBOXYLMUCONATE-6-SEMIALDEHYDE DECARBOXYLASE"/>
    <property type="match status" value="1"/>
</dbReference>
<gene>
    <name evidence="4" type="ORF">RQX22_17020</name>
</gene>
<evidence type="ECO:0000313" key="5">
    <source>
        <dbReference type="Proteomes" id="UP001259572"/>
    </source>
</evidence>
<feature type="chain" id="PRO_5047533840" evidence="2">
    <location>
        <begin position="25"/>
        <end position="351"/>
    </location>
</feature>
<evidence type="ECO:0000313" key="4">
    <source>
        <dbReference type="EMBL" id="MDT9600666.1"/>
    </source>
</evidence>
<dbReference type="Proteomes" id="UP001259572">
    <property type="component" value="Unassembled WGS sequence"/>
</dbReference>
<name>A0ABU3QB98_9SPHN</name>
<feature type="domain" description="Amidohydrolase-related" evidence="3">
    <location>
        <begin position="87"/>
        <end position="326"/>
    </location>
</feature>
<dbReference type="Gene3D" id="3.20.20.140">
    <property type="entry name" value="Metal-dependent hydrolases"/>
    <property type="match status" value="1"/>
</dbReference>
<evidence type="ECO:0000256" key="1">
    <source>
        <dbReference type="ARBA" id="ARBA00023239"/>
    </source>
</evidence>
<proteinExistence type="predicted"/>
<dbReference type="PANTHER" id="PTHR21240:SF28">
    <property type="entry name" value="ISO-OROTATE DECARBOXYLASE (EUROFUNG)"/>
    <property type="match status" value="1"/>
</dbReference>
<evidence type="ECO:0000259" key="3">
    <source>
        <dbReference type="Pfam" id="PF04909"/>
    </source>
</evidence>
<reference evidence="4 5" key="1">
    <citation type="submission" date="2023-05" db="EMBL/GenBank/DDBJ databases">
        <authorList>
            <person name="Guo Y."/>
        </authorList>
    </citation>
    <scope>NUCLEOTIDE SEQUENCE [LARGE SCALE GENOMIC DNA]</scope>
    <source>
        <strain evidence="4 5">GR2756</strain>
    </source>
</reference>
<evidence type="ECO:0000256" key="2">
    <source>
        <dbReference type="SAM" id="SignalP"/>
    </source>
</evidence>
<dbReference type="Pfam" id="PF04909">
    <property type="entry name" value="Amidohydro_2"/>
    <property type="match status" value="1"/>
</dbReference>
<dbReference type="SUPFAM" id="SSF51556">
    <property type="entry name" value="Metallo-dependent hydrolases"/>
    <property type="match status" value="1"/>
</dbReference>
<dbReference type="EMBL" id="JAVUPU010000010">
    <property type="protein sequence ID" value="MDT9600666.1"/>
    <property type="molecule type" value="Genomic_DNA"/>
</dbReference>
<keyword evidence="2" id="KW-0732">Signal</keyword>
<dbReference type="RefSeq" id="WP_315728041.1">
    <property type="nucleotide sequence ID" value="NZ_JAVUPU010000010.1"/>
</dbReference>
<dbReference type="InterPro" id="IPR032465">
    <property type="entry name" value="ACMSD"/>
</dbReference>
<sequence>MKSTAAISLLLLTALASAPLAAQAPSFPPPLADHHMHINGEGVVNWMRRMAEKSPEDVAGMSEDIFRTRSGTDALRELDRAGIKQGVLLSAAYMFASPMLPTEDMAAKMRAENRYVVDAAKASGGRLVAFVGINPFAGNALEELSYWSRHGASGIKLHMGNSELDLASPDHVSKLASFFGAARVARLPIVIHLRGRADYTADGVRTFIDRILSQAGDLPVQIAHGGSYGGTDPVTLDAIRAYGDAIARKAPGTENLVIEISAVAQFDLSQGKDLKAHQDRVAQYVEEMRKIGMDRFVFGSDWPALSPPTEYFAAERTKLPITDAEWADIADNRAPYLLPAWTDGRAGRNAH</sequence>
<keyword evidence="1" id="KW-0456">Lyase</keyword>
<accession>A0ABU3QB98</accession>
<dbReference type="InterPro" id="IPR006680">
    <property type="entry name" value="Amidohydro-rel"/>
</dbReference>